<organism evidence="2 3">
    <name type="scientific">Sinorhizobium fredii (strain HH103)</name>
    <dbReference type="NCBI Taxonomy" id="1117943"/>
    <lineage>
        <taxon>Bacteria</taxon>
        <taxon>Pseudomonadati</taxon>
        <taxon>Pseudomonadota</taxon>
        <taxon>Alphaproteobacteria</taxon>
        <taxon>Hyphomicrobiales</taxon>
        <taxon>Rhizobiaceae</taxon>
        <taxon>Sinorhizobium/Ensifer group</taxon>
        <taxon>Sinorhizobium</taxon>
    </lineage>
</organism>
<proteinExistence type="predicted"/>
<name>G9AHD7_SINF1</name>
<evidence type="ECO:0000256" key="1">
    <source>
        <dbReference type="SAM" id="MobiDB-lite"/>
    </source>
</evidence>
<keyword evidence="2" id="KW-0614">Plasmid</keyword>
<feature type="region of interest" description="Disordered" evidence="1">
    <location>
        <begin position="13"/>
        <end position="33"/>
    </location>
</feature>
<protein>
    <submittedName>
        <fullName evidence="2">Uncharacterized protein</fullName>
    </submittedName>
</protein>
<evidence type="ECO:0000313" key="3">
    <source>
        <dbReference type="Proteomes" id="UP000007735"/>
    </source>
</evidence>
<evidence type="ECO:0000313" key="2">
    <source>
        <dbReference type="EMBL" id="CCF00469.1"/>
    </source>
</evidence>
<dbReference type="AlphaFoldDB" id="G9AHD7"/>
<dbReference type="KEGG" id="sfh:SFHH103_06009"/>
<reference evidence="2 3" key="1">
    <citation type="journal article" date="2012" name="J. Bacteriol.">
        <title>Genome sequence of the soybean symbiont Sinorhizobium fredii HH103.</title>
        <authorList>
            <person name="Weidner S."/>
            <person name="Becker A."/>
            <person name="Bonilla I."/>
            <person name="Jaenicke S."/>
            <person name="Lloret J."/>
            <person name="Margaret I."/>
            <person name="Puhler A."/>
            <person name="Ruiz-Sainz J.E."/>
            <person name="Schneiker-Bekel S."/>
            <person name="Szczepanowski R."/>
            <person name="Vinardell J.M."/>
            <person name="Zehner S."/>
            <person name="Gottfert M."/>
        </authorList>
    </citation>
    <scope>NUCLEOTIDE SEQUENCE [LARGE SCALE GENOMIC DNA]</scope>
    <source>
        <strain evidence="2 3">HH103</strain>
        <plasmid evidence="3">pSfHH103e</plasmid>
    </source>
</reference>
<gene>
    <name evidence="2" type="ordered locus">SFHH103_06009</name>
</gene>
<geneLocation type="plasmid" evidence="2 3">
    <name>pSfHH103e</name>
</geneLocation>
<dbReference type="EMBL" id="HE616899">
    <property type="protein sequence ID" value="CCF00469.1"/>
    <property type="molecule type" value="Genomic_DNA"/>
</dbReference>
<sequence length="33" mass="3400">MQIASTGALLDAKGPIGLLPLKPMTGTPRLPKL</sequence>
<dbReference type="Proteomes" id="UP000007735">
    <property type="component" value="Plasmid pSfHH103e"/>
</dbReference>
<dbReference type="HOGENOM" id="CLU_3383465_0_0_5"/>
<accession>G9AHD7</accession>